<dbReference type="SMART" id="SM00450">
    <property type="entry name" value="RHOD"/>
    <property type="match status" value="1"/>
</dbReference>
<dbReference type="Gene3D" id="3.40.250.10">
    <property type="entry name" value="Rhodanese-like domain"/>
    <property type="match status" value="2"/>
</dbReference>
<dbReference type="PANTHER" id="PTHR44086">
    <property type="entry name" value="THIOSULFATE SULFURTRANSFERASE RDL2, MITOCHONDRIAL-RELATED"/>
    <property type="match status" value="1"/>
</dbReference>
<dbReference type="PANTHER" id="PTHR44086:SF10">
    <property type="entry name" value="THIOSULFATE SULFURTRANSFERASE_RHODANESE-LIKE DOMAIN-CONTAINING PROTEIN 3"/>
    <property type="match status" value="1"/>
</dbReference>
<dbReference type="InterPro" id="IPR001763">
    <property type="entry name" value="Rhodanese-like_dom"/>
</dbReference>
<sequence length="207" mass="23304">MFMTAIGNCSRVIQGFNSQRLGSFINSFVKGISTGSALNMDSIKIATYEEVKDLPNHPEKLLIDVREPTEISETGSIPTSINIPLGQVRRSFSDELSDREFEILYHVKKPKLDDYLIFTCRTGNRSNQAIQQILPLVSQVEQALKSSSEEFKAKYQHEKPSSDQEIIFHCKIGGRAQKGAEQAASLGFTNVRNYKGSWTEWAQKENL</sequence>
<dbReference type="PROSITE" id="PS50206">
    <property type="entry name" value="RHODANESE_3"/>
    <property type="match status" value="1"/>
</dbReference>
<dbReference type="InterPro" id="IPR036873">
    <property type="entry name" value="Rhodanese-like_dom_sf"/>
</dbReference>
<dbReference type="STRING" id="568069.A0A1J1I5S4"/>
<evidence type="ECO:0000313" key="2">
    <source>
        <dbReference type="EMBL" id="CRK95645.1"/>
    </source>
</evidence>
<dbReference type="EMBL" id="CVRI01000042">
    <property type="protein sequence ID" value="CRK95645.1"/>
    <property type="molecule type" value="Genomic_DNA"/>
</dbReference>
<name>A0A1J1I5S4_9DIPT</name>
<organism evidence="2 3">
    <name type="scientific">Clunio marinus</name>
    <dbReference type="NCBI Taxonomy" id="568069"/>
    <lineage>
        <taxon>Eukaryota</taxon>
        <taxon>Metazoa</taxon>
        <taxon>Ecdysozoa</taxon>
        <taxon>Arthropoda</taxon>
        <taxon>Hexapoda</taxon>
        <taxon>Insecta</taxon>
        <taxon>Pterygota</taxon>
        <taxon>Neoptera</taxon>
        <taxon>Endopterygota</taxon>
        <taxon>Diptera</taxon>
        <taxon>Nematocera</taxon>
        <taxon>Chironomoidea</taxon>
        <taxon>Chironomidae</taxon>
        <taxon>Clunio</taxon>
    </lineage>
</organism>
<gene>
    <name evidence="2" type="ORF">CLUMA_CG009103</name>
</gene>
<dbReference type="OrthoDB" id="566238at2759"/>
<protein>
    <submittedName>
        <fullName evidence="2">CLUMA_CG009103, isoform A</fullName>
    </submittedName>
</protein>
<accession>A0A1J1I5S4</accession>
<feature type="domain" description="Rhodanese" evidence="1">
    <location>
        <begin position="56"/>
        <end position="206"/>
    </location>
</feature>
<dbReference type="SUPFAM" id="SSF52821">
    <property type="entry name" value="Rhodanese/Cell cycle control phosphatase"/>
    <property type="match status" value="2"/>
</dbReference>
<proteinExistence type="predicted"/>
<dbReference type="AlphaFoldDB" id="A0A1J1I5S4"/>
<evidence type="ECO:0000313" key="3">
    <source>
        <dbReference type="Proteomes" id="UP000183832"/>
    </source>
</evidence>
<keyword evidence="3" id="KW-1185">Reference proteome</keyword>
<reference evidence="2 3" key="1">
    <citation type="submission" date="2015-04" db="EMBL/GenBank/DDBJ databases">
        <authorList>
            <person name="Syromyatnikov M.Y."/>
            <person name="Popov V.N."/>
        </authorList>
    </citation>
    <scope>NUCLEOTIDE SEQUENCE [LARGE SCALE GENOMIC DNA]</scope>
</reference>
<dbReference type="Proteomes" id="UP000183832">
    <property type="component" value="Unassembled WGS sequence"/>
</dbReference>
<evidence type="ECO:0000259" key="1">
    <source>
        <dbReference type="PROSITE" id="PS50206"/>
    </source>
</evidence>
<dbReference type="Pfam" id="PF00581">
    <property type="entry name" value="Rhodanese"/>
    <property type="match status" value="2"/>
</dbReference>